<keyword evidence="3" id="KW-1185">Reference proteome</keyword>
<dbReference type="Proteomes" id="UP000297706">
    <property type="component" value="Unassembled WGS sequence"/>
</dbReference>
<sequence>MKPNHLIMSLAITLSVMSTQARALDTTAVLNLETAKKMAAGCQAKAMEKGWRMSITIVDAGANPVYFQRMDGAYIASAELSQLKAENSAKMQMPTSLFEEFAYGKDKKGGLAPGLAELPGFVTLAGGIPFKTSKDFLGAIGVSGGYPNEDAECAQAGIDAVKSLLK</sequence>
<name>A0A4Y9VNV8_9PROT</name>
<evidence type="ECO:0000313" key="2">
    <source>
        <dbReference type="EMBL" id="TFW70045.1"/>
    </source>
</evidence>
<dbReference type="InterPro" id="IPR005624">
    <property type="entry name" value="PduO/GlcC-like"/>
</dbReference>
<dbReference type="InterPro" id="IPR038084">
    <property type="entry name" value="PduO/GlcC-like_sf"/>
</dbReference>
<organism evidence="2 3">
    <name type="scientific">Methylotenera oryzisoli</name>
    <dbReference type="NCBI Taxonomy" id="2080758"/>
    <lineage>
        <taxon>Bacteria</taxon>
        <taxon>Pseudomonadati</taxon>
        <taxon>Pseudomonadota</taxon>
        <taxon>Betaproteobacteria</taxon>
        <taxon>Nitrosomonadales</taxon>
        <taxon>Methylophilaceae</taxon>
        <taxon>Methylotenera</taxon>
    </lineage>
</organism>
<dbReference type="OrthoDB" id="1684899at2"/>
<dbReference type="SUPFAM" id="SSF143744">
    <property type="entry name" value="GlcG-like"/>
    <property type="match status" value="1"/>
</dbReference>
<protein>
    <submittedName>
        <fullName evidence="2">Heme-binding protein</fullName>
    </submittedName>
</protein>
<dbReference type="AlphaFoldDB" id="A0A4Y9VNV8"/>
<dbReference type="InterPro" id="IPR052517">
    <property type="entry name" value="GlcG_carb_metab_protein"/>
</dbReference>
<dbReference type="Pfam" id="PF03928">
    <property type="entry name" value="HbpS-like"/>
    <property type="match status" value="1"/>
</dbReference>
<evidence type="ECO:0000313" key="3">
    <source>
        <dbReference type="Proteomes" id="UP000297706"/>
    </source>
</evidence>
<dbReference type="Gene3D" id="3.30.450.150">
    <property type="entry name" value="Haem-degrading domain"/>
    <property type="match status" value="1"/>
</dbReference>
<feature type="chain" id="PRO_5021339032" evidence="1">
    <location>
        <begin position="24"/>
        <end position="166"/>
    </location>
</feature>
<dbReference type="PANTHER" id="PTHR34309">
    <property type="entry name" value="SLR1406 PROTEIN"/>
    <property type="match status" value="1"/>
</dbReference>
<gene>
    <name evidence="2" type="ORF">C3Y98_11280</name>
</gene>
<dbReference type="PANTHER" id="PTHR34309:SF1">
    <property type="entry name" value="PROTEIN GLCG"/>
    <property type="match status" value="1"/>
</dbReference>
<reference evidence="2 3" key="1">
    <citation type="submission" date="2018-02" db="EMBL/GenBank/DDBJ databases">
        <title>A novel lanthanide dependent methylotroph, Methylotenera sp. La3113.</title>
        <authorList>
            <person name="Lv H."/>
            <person name="Tani A."/>
        </authorList>
    </citation>
    <scope>NUCLEOTIDE SEQUENCE [LARGE SCALE GENOMIC DNA]</scope>
    <source>
        <strain evidence="2 3">La3113</strain>
    </source>
</reference>
<accession>A0A4Y9VNV8</accession>
<comment type="caution">
    <text evidence="2">The sequence shown here is derived from an EMBL/GenBank/DDBJ whole genome shotgun (WGS) entry which is preliminary data.</text>
</comment>
<dbReference type="EMBL" id="PQVH01000014">
    <property type="protein sequence ID" value="TFW70045.1"/>
    <property type="molecule type" value="Genomic_DNA"/>
</dbReference>
<feature type="signal peptide" evidence="1">
    <location>
        <begin position="1"/>
        <end position="23"/>
    </location>
</feature>
<keyword evidence="1" id="KW-0732">Signal</keyword>
<proteinExistence type="predicted"/>
<dbReference type="RefSeq" id="WP_135278690.1">
    <property type="nucleotide sequence ID" value="NZ_PQVH01000014.1"/>
</dbReference>
<evidence type="ECO:0000256" key="1">
    <source>
        <dbReference type="SAM" id="SignalP"/>
    </source>
</evidence>